<dbReference type="AlphaFoldDB" id="G8BUQ2"/>
<organism evidence="2 3">
    <name type="scientific">Tetrapisispora phaffii (strain ATCC 24235 / CBS 4417 / NBRC 1672 / NRRL Y-8282 / UCD 70-5)</name>
    <name type="common">Yeast</name>
    <name type="synonym">Fabospora phaffii</name>
    <dbReference type="NCBI Taxonomy" id="1071381"/>
    <lineage>
        <taxon>Eukaryota</taxon>
        <taxon>Fungi</taxon>
        <taxon>Dikarya</taxon>
        <taxon>Ascomycota</taxon>
        <taxon>Saccharomycotina</taxon>
        <taxon>Saccharomycetes</taxon>
        <taxon>Saccharomycetales</taxon>
        <taxon>Saccharomycetaceae</taxon>
        <taxon>Tetrapisispora</taxon>
    </lineage>
</organism>
<dbReference type="GeneID" id="11535619"/>
<evidence type="ECO:0000256" key="1">
    <source>
        <dbReference type="SAM" id="MobiDB-lite"/>
    </source>
</evidence>
<dbReference type="Proteomes" id="UP000005666">
    <property type="component" value="Chromosome 6"/>
</dbReference>
<protein>
    <submittedName>
        <fullName evidence="2">Uncharacterized protein</fullName>
    </submittedName>
</protein>
<feature type="region of interest" description="Disordered" evidence="1">
    <location>
        <begin position="97"/>
        <end position="116"/>
    </location>
</feature>
<evidence type="ECO:0000313" key="3">
    <source>
        <dbReference type="Proteomes" id="UP000005666"/>
    </source>
</evidence>
<reference evidence="2 3" key="1">
    <citation type="journal article" date="2011" name="Proc. Natl. Acad. Sci. U.S.A.">
        <title>Evolutionary erosion of yeast sex chromosomes by mating-type switching accidents.</title>
        <authorList>
            <person name="Gordon J.L."/>
            <person name="Armisen D."/>
            <person name="Proux-Wera E."/>
            <person name="Oheigeartaigh S.S."/>
            <person name="Byrne K.P."/>
            <person name="Wolfe K.H."/>
        </authorList>
    </citation>
    <scope>NUCLEOTIDE SEQUENCE [LARGE SCALE GENOMIC DNA]</scope>
    <source>
        <strain evidence="3">ATCC 24235 / CBS 4417 / NBRC 1672 / NRRL Y-8282 / UCD 70-5</strain>
    </source>
</reference>
<name>G8BUQ2_TETPH</name>
<accession>G8BUQ2</accession>
<keyword evidence="3" id="KW-1185">Reference proteome</keyword>
<dbReference type="EMBL" id="HE612861">
    <property type="protein sequence ID" value="CCE63838.1"/>
    <property type="molecule type" value="Genomic_DNA"/>
</dbReference>
<dbReference type="HOGENOM" id="CLU_721946_0_0_1"/>
<dbReference type="KEGG" id="tpf:TPHA_0F03580"/>
<proteinExistence type="predicted"/>
<evidence type="ECO:0000313" key="2">
    <source>
        <dbReference type="EMBL" id="CCE63838.1"/>
    </source>
</evidence>
<dbReference type="RefSeq" id="XP_003686272.1">
    <property type="nucleotide sequence ID" value="XM_003686224.1"/>
</dbReference>
<sequence>MKAQDESNYNDLFLELKNHQEDKNKTKNREEVLEPLTCVATLDDEISLKESNKKIQYKPSELLEVFKSIPKHYLTKASLQLPNYSFWRIHHPGSNVKRSSMKTKEENTLSTKNVSRKSSLWNKMPEEEYKVDKNISINQDSLNDYENTSPTSIFSKFFSISSGSTHSGQSSIETSPLNSPSSNIFDASNREEYFPQYMGFIEMNNDKRFTNPFLNDNKQQNIPQVSWNNECYPMAYNGVTKSSKQYSTNLNNMPNHIFNNPENVIYPNMFRRNSTNSNLIQNTFNQQPISTNANNFRSNVKNRSYSNPENNVFENFFCYYPNPFLPDNKLKSYPVLDENNPPVYYNRTEKNDINYYQSEQTTLPNSSINKANYENQYFTQPHI</sequence>
<gene>
    <name evidence="2" type="primary">TPHA0F03580</name>
    <name evidence="2" type="ordered locus">TPHA_0F03580</name>
</gene>